<dbReference type="Gene3D" id="3.30.530.20">
    <property type="match status" value="1"/>
</dbReference>
<accession>A0ABR1HGH8</accession>
<dbReference type="Proteomes" id="UP001498421">
    <property type="component" value="Unassembled WGS sequence"/>
</dbReference>
<dbReference type="PANTHER" id="PTHR39332:SF7">
    <property type="entry name" value="SRPBCC FAMILY PROTEIN"/>
    <property type="match status" value="1"/>
</dbReference>
<name>A0ABR1HGH8_9HYPO</name>
<evidence type="ECO:0000313" key="2">
    <source>
        <dbReference type="Proteomes" id="UP001498421"/>
    </source>
</evidence>
<organism evidence="1 2">
    <name type="scientific">Neonectria magnoliae</name>
    <dbReference type="NCBI Taxonomy" id="2732573"/>
    <lineage>
        <taxon>Eukaryota</taxon>
        <taxon>Fungi</taxon>
        <taxon>Dikarya</taxon>
        <taxon>Ascomycota</taxon>
        <taxon>Pezizomycotina</taxon>
        <taxon>Sordariomycetes</taxon>
        <taxon>Hypocreomycetidae</taxon>
        <taxon>Hypocreales</taxon>
        <taxon>Nectriaceae</taxon>
        <taxon>Neonectria</taxon>
    </lineage>
</organism>
<evidence type="ECO:0000313" key="1">
    <source>
        <dbReference type="EMBL" id="KAK7419942.1"/>
    </source>
</evidence>
<comment type="caution">
    <text evidence="1">The sequence shown here is derived from an EMBL/GenBank/DDBJ whole genome shotgun (WGS) entry which is preliminary data.</text>
</comment>
<dbReference type="PANTHER" id="PTHR39332">
    <property type="entry name" value="BLL4707 PROTEIN"/>
    <property type="match status" value="1"/>
</dbReference>
<sequence length="159" mass="18174">MPSIPVVPFVAVSAVVEHPIEMVWDAVQMHNFHKWYRPVARSYKLPNEDASVEIVRWEFNAIFEENSCDFEIMARDKINYTLSYYVHDSLKPLKYAASASSIKLFPITFGEHKGHTFMQYTGEFASDATSAMIENSVFVRNDAISCLRSYLQGFGDSET</sequence>
<protein>
    <submittedName>
        <fullName evidence="1">Uncharacterized protein</fullName>
    </submittedName>
</protein>
<gene>
    <name evidence="1" type="ORF">QQZ08_010645</name>
</gene>
<reference evidence="1 2" key="1">
    <citation type="journal article" date="2025" name="Microbiol. Resour. Announc.">
        <title>Draft genome sequences for Neonectria magnoliae and Neonectria punicea, canker pathogens of Liriodendron tulipifera and Acer saccharum in West Virginia.</title>
        <authorList>
            <person name="Petronek H.M."/>
            <person name="Kasson M.T."/>
            <person name="Metheny A.M."/>
            <person name="Stauder C.M."/>
            <person name="Lovett B."/>
            <person name="Lynch S.C."/>
            <person name="Garnas J.R."/>
            <person name="Kasson L.R."/>
            <person name="Stajich J.E."/>
        </authorList>
    </citation>
    <scope>NUCLEOTIDE SEQUENCE [LARGE SCALE GENOMIC DNA]</scope>
    <source>
        <strain evidence="1 2">NRRL 64651</strain>
    </source>
</reference>
<dbReference type="EMBL" id="JAZAVK010000142">
    <property type="protein sequence ID" value="KAK7419942.1"/>
    <property type="molecule type" value="Genomic_DNA"/>
</dbReference>
<proteinExistence type="predicted"/>
<dbReference type="SUPFAM" id="SSF55961">
    <property type="entry name" value="Bet v1-like"/>
    <property type="match status" value="1"/>
</dbReference>
<dbReference type="InterPro" id="IPR023393">
    <property type="entry name" value="START-like_dom_sf"/>
</dbReference>
<keyword evidence="2" id="KW-1185">Reference proteome</keyword>